<reference evidence="1 2" key="1">
    <citation type="journal article" date="2018" name="Nat. Ecol. Evol.">
        <title>Shark genomes provide insights into elasmobranch evolution and the origin of vertebrates.</title>
        <authorList>
            <person name="Hara Y"/>
            <person name="Yamaguchi K"/>
            <person name="Onimaru K"/>
            <person name="Kadota M"/>
            <person name="Koyanagi M"/>
            <person name="Keeley SD"/>
            <person name="Tatsumi K"/>
            <person name="Tanaka K"/>
            <person name="Motone F"/>
            <person name="Kageyama Y"/>
            <person name="Nozu R"/>
            <person name="Adachi N"/>
            <person name="Nishimura O"/>
            <person name="Nakagawa R"/>
            <person name="Tanegashima C"/>
            <person name="Kiyatake I"/>
            <person name="Matsumoto R"/>
            <person name="Murakumo K"/>
            <person name="Nishida K"/>
            <person name="Terakita A"/>
            <person name="Kuratani S"/>
            <person name="Sato K"/>
            <person name="Hyodo S Kuraku.S."/>
        </authorList>
    </citation>
    <scope>NUCLEOTIDE SEQUENCE [LARGE SCALE GENOMIC DNA]</scope>
</reference>
<gene>
    <name evidence="1" type="ORF">scyTo_0002344</name>
</gene>
<dbReference type="AlphaFoldDB" id="A0A401PJ14"/>
<organism evidence="1 2">
    <name type="scientific">Scyliorhinus torazame</name>
    <name type="common">Cloudy catshark</name>
    <name type="synonym">Catulus torazame</name>
    <dbReference type="NCBI Taxonomy" id="75743"/>
    <lineage>
        <taxon>Eukaryota</taxon>
        <taxon>Metazoa</taxon>
        <taxon>Chordata</taxon>
        <taxon>Craniata</taxon>
        <taxon>Vertebrata</taxon>
        <taxon>Chondrichthyes</taxon>
        <taxon>Elasmobranchii</taxon>
        <taxon>Galeomorphii</taxon>
        <taxon>Galeoidea</taxon>
        <taxon>Carcharhiniformes</taxon>
        <taxon>Scyliorhinidae</taxon>
        <taxon>Scyliorhinus</taxon>
    </lineage>
</organism>
<dbReference type="EMBL" id="BFAA01000584">
    <property type="protein sequence ID" value="GCB73091.1"/>
    <property type="molecule type" value="Genomic_DNA"/>
</dbReference>
<protein>
    <submittedName>
        <fullName evidence="1">Uncharacterized protein</fullName>
    </submittedName>
</protein>
<sequence length="131" mass="14898">MSSYNPKHKLKTTVRFVVHSGARVDDVRRSSRGNATLRFRKNKTVTISRRGLRRDEAFQTFKSSPQMKGKATKIFGEEQDCACTEGTSKKRGRSTIQTIYSSLLNPSSEKDATKDLSRCLRSQEKMLLCTF</sequence>
<accession>A0A401PJ14</accession>
<comment type="caution">
    <text evidence="1">The sequence shown here is derived from an EMBL/GenBank/DDBJ whole genome shotgun (WGS) entry which is preliminary data.</text>
</comment>
<evidence type="ECO:0000313" key="1">
    <source>
        <dbReference type="EMBL" id="GCB73091.1"/>
    </source>
</evidence>
<dbReference type="Proteomes" id="UP000288216">
    <property type="component" value="Unassembled WGS sequence"/>
</dbReference>
<name>A0A401PJ14_SCYTO</name>
<keyword evidence="2" id="KW-1185">Reference proteome</keyword>
<evidence type="ECO:0000313" key="2">
    <source>
        <dbReference type="Proteomes" id="UP000288216"/>
    </source>
</evidence>
<proteinExistence type="predicted"/>